<evidence type="ECO:0000313" key="2">
    <source>
        <dbReference type="EMBL" id="PSC04226.1"/>
    </source>
</evidence>
<evidence type="ECO:0000256" key="1">
    <source>
        <dbReference type="SAM" id="Phobius"/>
    </source>
</evidence>
<dbReference type="Pfam" id="PF00771">
    <property type="entry name" value="FHIPEP"/>
    <property type="match status" value="2"/>
</dbReference>
<gene>
    <name evidence="2" type="ORF">SLNSH_14630</name>
</gene>
<evidence type="ECO:0000313" key="3">
    <source>
        <dbReference type="Proteomes" id="UP000239772"/>
    </source>
</evidence>
<comment type="caution">
    <text evidence="2">The sequence shown here is derived from an EMBL/GenBank/DDBJ whole genome shotgun (WGS) entry which is preliminary data.</text>
</comment>
<evidence type="ECO:0008006" key="4">
    <source>
        <dbReference type="Google" id="ProtNLM"/>
    </source>
</evidence>
<dbReference type="PRINTS" id="PR00949">
    <property type="entry name" value="TYPE3IMAPROT"/>
</dbReference>
<dbReference type="PANTHER" id="PTHR30161">
    <property type="entry name" value="FLAGELLAR EXPORT PROTEIN, MEMBRANE FLHA SUBUNIT-RELATED"/>
    <property type="match status" value="1"/>
</dbReference>
<protein>
    <recommendedName>
        <fullName evidence="4">EscV/YscV/HrcV family type III secretion system export apparatus protein</fullName>
    </recommendedName>
</protein>
<dbReference type="AlphaFoldDB" id="A0A2T1HRG0"/>
<feature type="transmembrane region" description="Helical" evidence="1">
    <location>
        <begin position="200"/>
        <end position="220"/>
    </location>
</feature>
<feature type="transmembrane region" description="Helical" evidence="1">
    <location>
        <begin position="71"/>
        <end position="92"/>
    </location>
</feature>
<feature type="transmembrane region" description="Helical" evidence="1">
    <location>
        <begin position="41"/>
        <end position="59"/>
    </location>
</feature>
<proteinExistence type="predicted"/>
<sequence length="651" mass="68844">MIASLQSFIRNSAGRDFAFIAATLVVAAMMVVPVRPGMLDVLIAVNILAGFALVVFVALAARTGDLLTFPVVLLVTTVFRLALSVATSRAILTNGQAGEIVHGFGSLVIRNNITAGLVVFFVVAIVQFIVVTKGAERIAEVAARFALDAMPGRQMSIEADVKAGDMSRQDAKLARDALRKENNLLGAMDGAMRFVKGDSIATMVMIFVNLLGGAIIGTMQKGLGFGDAIGRYAILSVGDALVAQVPSLLSAVAAGILLSSVSSAGSQAVGSSIIQELARDKRMFGALGAAALALTLFPGFPAPVSLGLGALLLLPLIVAEIKRKAAAKDTSSGEDDYAATTNLGEPQQLLHATVYDPYVFAGHPSDLNRLERDGLANLMTETITRVVAEIGFPCPIFGIRADPGLPAGEIRIEIEGVHIRTVKLPSEDAAPYVASELGRAIAVEYPRRLHADDVTDWVKKMEPRYPSLAAEAMKHEKAQVAALMRKLLLGGVSLAYGRPILEELVATPSLEGDDMAQVERRIRQRLSTQIATRQCDATGTLHALHLDEAAIALLEAQAEVSPAVSDIIAADEELRRLAADIRGWRAAHADLEKVCMVVPENIRGFAATLVQDAAIDLPVLSTLEAAAAKSMKVHAKLGLSAGEQSIGRFNH</sequence>
<reference evidence="3" key="1">
    <citation type="submission" date="2018-03" db="EMBL/GenBank/DDBJ databases">
        <authorList>
            <person name="Sun L."/>
            <person name="Liu H."/>
            <person name="Chen W."/>
            <person name="Huang K."/>
            <person name="Liu W."/>
            <person name="Gao X."/>
        </authorList>
    </citation>
    <scope>NUCLEOTIDE SEQUENCE [LARGE SCALE GENOMIC DNA]</scope>
    <source>
        <strain evidence="3">SH9</strain>
    </source>
</reference>
<feature type="transmembrane region" description="Helical" evidence="1">
    <location>
        <begin position="282"/>
        <end position="298"/>
    </location>
</feature>
<dbReference type="InterPro" id="IPR001712">
    <property type="entry name" value="T3SS_FHIPEP"/>
</dbReference>
<feature type="transmembrane region" description="Helical" evidence="1">
    <location>
        <begin position="112"/>
        <end position="131"/>
    </location>
</feature>
<organism evidence="2 3">
    <name type="scientific">Alsobacter soli</name>
    <dbReference type="NCBI Taxonomy" id="2109933"/>
    <lineage>
        <taxon>Bacteria</taxon>
        <taxon>Pseudomonadati</taxon>
        <taxon>Pseudomonadota</taxon>
        <taxon>Alphaproteobacteria</taxon>
        <taxon>Hyphomicrobiales</taxon>
        <taxon>Alsobacteraceae</taxon>
        <taxon>Alsobacter</taxon>
    </lineage>
</organism>
<feature type="transmembrane region" description="Helical" evidence="1">
    <location>
        <begin position="240"/>
        <end position="261"/>
    </location>
</feature>
<dbReference type="GO" id="GO:0009306">
    <property type="term" value="P:protein secretion"/>
    <property type="evidence" value="ECO:0007669"/>
    <property type="project" value="InterPro"/>
</dbReference>
<dbReference type="EMBL" id="PVZS01000015">
    <property type="protein sequence ID" value="PSC04226.1"/>
    <property type="molecule type" value="Genomic_DNA"/>
</dbReference>
<feature type="transmembrane region" description="Helical" evidence="1">
    <location>
        <begin position="17"/>
        <end position="35"/>
    </location>
</feature>
<keyword evidence="1" id="KW-1133">Transmembrane helix</keyword>
<keyword evidence="1" id="KW-0812">Transmembrane</keyword>
<dbReference type="PANTHER" id="PTHR30161:SF2">
    <property type="entry name" value="INVASION PROTEIN INVA"/>
    <property type="match status" value="1"/>
</dbReference>
<dbReference type="Gene3D" id="1.10.8.540">
    <property type="entry name" value="FHIPEP family, domain 3"/>
    <property type="match status" value="1"/>
</dbReference>
<dbReference type="InterPro" id="IPR042193">
    <property type="entry name" value="FHIPEP_3"/>
</dbReference>
<keyword evidence="3" id="KW-1185">Reference proteome</keyword>
<dbReference type="GO" id="GO:0005886">
    <property type="term" value="C:plasma membrane"/>
    <property type="evidence" value="ECO:0007669"/>
    <property type="project" value="TreeGrafter"/>
</dbReference>
<dbReference type="Proteomes" id="UP000239772">
    <property type="component" value="Unassembled WGS sequence"/>
</dbReference>
<dbReference type="GO" id="GO:0044780">
    <property type="term" value="P:bacterial-type flagellum assembly"/>
    <property type="evidence" value="ECO:0007669"/>
    <property type="project" value="TreeGrafter"/>
</dbReference>
<accession>A0A2T1HRG0</accession>
<dbReference type="PIRSF" id="PIRSF005419">
    <property type="entry name" value="FlhA"/>
    <property type="match status" value="1"/>
</dbReference>
<name>A0A2T1HRG0_9HYPH</name>
<keyword evidence="1" id="KW-0472">Membrane</keyword>